<feature type="transmembrane region" description="Helical" evidence="6">
    <location>
        <begin position="77"/>
        <end position="97"/>
    </location>
</feature>
<dbReference type="GO" id="GO:0015232">
    <property type="term" value="F:heme transmembrane transporter activity"/>
    <property type="evidence" value="ECO:0007669"/>
    <property type="project" value="InterPro"/>
</dbReference>
<accession>A0A382D438</accession>
<feature type="transmembrane region" description="Helical" evidence="6">
    <location>
        <begin position="109"/>
        <end position="127"/>
    </location>
</feature>
<comment type="subcellular location">
    <subcellularLocation>
        <location evidence="1">Membrane</location>
        <topology evidence="1">Multi-pass membrane protein</topology>
    </subcellularLocation>
</comment>
<evidence type="ECO:0000256" key="1">
    <source>
        <dbReference type="ARBA" id="ARBA00004141"/>
    </source>
</evidence>
<organism evidence="7">
    <name type="scientific">marine metagenome</name>
    <dbReference type="NCBI Taxonomy" id="408172"/>
    <lineage>
        <taxon>unclassified sequences</taxon>
        <taxon>metagenomes</taxon>
        <taxon>ecological metagenomes</taxon>
    </lineage>
</organism>
<evidence type="ECO:0000256" key="4">
    <source>
        <dbReference type="ARBA" id="ARBA00022989"/>
    </source>
</evidence>
<name>A0A382D438_9ZZZZ</name>
<comment type="similarity">
    <text evidence="2">Belongs to the CcmB/CycW/HelB family.</text>
</comment>
<dbReference type="Pfam" id="PF03379">
    <property type="entry name" value="CcmB"/>
    <property type="match status" value="1"/>
</dbReference>
<dbReference type="GO" id="GO:0016020">
    <property type="term" value="C:membrane"/>
    <property type="evidence" value="ECO:0007669"/>
    <property type="project" value="UniProtKB-SubCell"/>
</dbReference>
<gene>
    <name evidence="7" type="ORF">METZ01_LOCUS185658</name>
</gene>
<evidence type="ECO:0000256" key="5">
    <source>
        <dbReference type="ARBA" id="ARBA00023136"/>
    </source>
</evidence>
<evidence type="ECO:0000256" key="2">
    <source>
        <dbReference type="ARBA" id="ARBA00010544"/>
    </source>
</evidence>
<keyword evidence="3 6" id="KW-0812">Transmembrane</keyword>
<dbReference type="InterPro" id="IPR003544">
    <property type="entry name" value="Cyt_c_biogenesis_CcmB"/>
</dbReference>
<feature type="non-terminal residue" evidence="7">
    <location>
        <position position="1"/>
    </location>
</feature>
<proteinExistence type="inferred from homology"/>
<dbReference type="AlphaFoldDB" id="A0A382D438"/>
<protein>
    <submittedName>
        <fullName evidence="7">Uncharacterized protein</fullName>
    </submittedName>
</protein>
<evidence type="ECO:0000256" key="6">
    <source>
        <dbReference type="SAM" id="Phobius"/>
    </source>
</evidence>
<feature type="transmembrane region" description="Helical" evidence="6">
    <location>
        <begin position="44"/>
        <end position="65"/>
    </location>
</feature>
<sequence length="170" mass="19061">GMFWITVLFVSALGVHRSFAYEKEYDAFSMLVTAPIDRGLIFLAKWVSGFIYLTLMEILIIFPFFKFLMIDYPSNILIAISTTLFINLGIMAVANLVSGIAMRSNLSEILLPILFFPLVSPIIIAATKISTSVMLNDSYVLWEIWVLIVGSIIIISGLAGYVLFDYLVEE</sequence>
<dbReference type="EMBL" id="UINC01037390">
    <property type="protein sequence ID" value="SVB32804.1"/>
    <property type="molecule type" value="Genomic_DNA"/>
</dbReference>
<keyword evidence="5 6" id="KW-0472">Membrane</keyword>
<dbReference type="GO" id="GO:0017004">
    <property type="term" value="P:cytochrome complex assembly"/>
    <property type="evidence" value="ECO:0007669"/>
    <property type="project" value="InterPro"/>
</dbReference>
<evidence type="ECO:0000313" key="7">
    <source>
        <dbReference type="EMBL" id="SVB32804.1"/>
    </source>
</evidence>
<evidence type="ECO:0000256" key="3">
    <source>
        <dbReference type="ARBA" id="ARBA00022692"/>
    </source>
</evidence>
<keyword evidence="4 6" id="KW-1133">Transmembrane helix</keyword>
<feature type="transmembrane region" description="Helical" evidence="6">
    <location>
        <begin position="139"/>
        <end position="164"/>
    </location>
</feature>
<reference evidence="7" key="1">
    <citation type="submission" date="2018-05" db="EMBL/GenBank/DDBJ databases">
        <authorList>
            <person name="Lanie J.A."/>
            <person name="Ng W.-L."/>
            <person name="Kazmierczak K.M."/>
            <person name="Andrzejewski T.M."/>
            <person name="Davidsen T.M."/>
            <person name="Wayne K.J."/>
            <person name="Tettelin H."/>
            <person name="Glass J.I."/>
            <person name="Rusch D."/>
            <person name="Podicherti R."/>
            <person name="Tsui H.-C.T."/>
            <person name="Winkler M.E."/>
        </authorList>
    </citation>
    <scope>NUCLEOTIDE SEQUENCE</scope>
</reference>